<evidence type="ECO:0000313" key="3">
    <source>
        <dbReference type="Proteomes" id="UP000179769"/>
    </source>
</evidence>
<keyword evidence="1" id="KW-0472">Membrane</keyword>
<protein>
    <submittedName>
        <fullName evidence="2">Uncharacterized protein</fullName>
    </submittedName>
</protein>
<sequence length="78" mass="8851">MIVLFVCIVAVPFVAGLYWLSRCGAATRTTGRLCYRRRRGLLSRCQDHGFQLIARGDLLAILFFAIAYGGFRFYKILS</sequence>
<evidence type="ECO:0000313" key="2">
    <source>
        <dbReference type="EMBL" id="OHV33124.1"/>
    </source>
</evidence>
<keyword evidence="3" id="KW-1185">Reference proteome</keyword>
<keyword evidence="1" id="KW-0812">Transmembrane</keyword>
<feature type="transmembrane region" description="Helical" evidence="1">
    <location>
        <begin position="49"/>
        <end position="71"/>
    </location>
</feature>
<dbReference type="AlphaFoldDB" id="A0A1S1QLF1"/>
<proteinExistence type="predicted"/>
<evidence type="ECO:0000256" key="1">
    <source>
        <dbReference type="SAM" id="Phobius"/>
    </source>
</evidence>
<keyword evidence="1" id="KW-1133">Transmembrane helix</keyword>
<dbReference type="Proteomes" id="UP000179769">
    <property type="component" value="Unassembled WGS sequence"/>
</dbReference>
<gene>
    <name evidence="2" type="ORF">BBK14_33715</name>
</gene>
<accession>A0A1S1QLF1</accession>
<name>A0A1S1QLF1_9ACTN</name>
<reference evidence="3" key="1">
    <citation type="submission" date="2016-07" db="EMBL/GenBank/DDBJ databases">
        <title>Frankia sp. NRRL B-16219 Genome sequencing.</title>
        <authorList>
            <person name="Ghodhbane-Gtari F."/>
            <person name="Swanson E."/>
            <person name="Gueddou A."/>
            <person name="Louati M."/>
            <person name="Nouioui I."/>
            <person name="Hezbri K."/>
            <person name="Abebe-Akele F."/>
            <person name="Simpson S."/>
            <person name="Morris K."/>
            <person name="Thomas K."/>
            <person name="Gtari M."/>
            <person name="Tisa L.S."/>
        </authorList>
    </citation>
    <scope>NUCLEOTIDE SEQUENCE [LARGE SCALE GENOMIC DNA]</scope>
    <source>
        <strain evidence="3">NRRL B-16219</strain>
    </source>
</reference>
<organism evidence="2 3">
    <name type="scientific">Parafrankia soli</name>
    <dbReference type="NCBI Taxonomy" id="2599596"/>
    <lineage>
        <taxon>Bacteria</taxon>
        <taxon>Bacillati</taxon>
        <taxon>Actinomycetota</taxon>
        <taxon>Actinomycetes</taxon>
        <taxon>Frankiales</taxon>
        <taxon>Frankiaceae</taxon>
        <taxon>Parafrankia</taxon>
    </lineage>
</organism>
<dbReference type="EMBL" id="MAXA01000149">
    <property type="protein sequence ID" value="OHV33124.1"/>
    <property type="molecule type" value="Genomic_DNA"/>
</dbReference>
<dbReference type="RefSeq" id="WP_071062443.1">
    <property type="nucleotide sequence ID" value="NZ_MAXA01000149.1"/>
</dbReference>
<dbReference type="OrthoDB" id="3216150at2"/>
<comment type="caution">
    <text evidence="2">The sequence shown here is derived from an EMBL/GenBank/DDBJ whole genome shotgun (WGS) entry which is preliminary data.</text>
</comment>